<organism evidence="2 3">
    <name type="scientific">Sporomusa ovata</name>
    <dbReference type="NCBI Taxonomy" id="2378"/>
    <lineage>
        <taxon>Bacteria</taxon>
        <taxon>Bacillati</taxon>
        <taxon>Bacillota</taxon>
        <taxon>Negativicutes</taxon>
        <taxon>Selenomonadales</taxon>
        <taxon>Sporomusaceae</taxon>
        <taxon>Sporomusa</taxon>
    </lineage>
</organism>
<protein>
    <recommendedName>
        <fullName evidence="4">Lipoprotein</fullName>
    </recommendedName>
</protein>
<gene>
    <name evidence="2" type="ORF">SpAn4DRAFT_2666</name>
</gene>
<evidence type="ECO:0000313" key="3">
    <source>
        <dbReference type="Proteomes" id="UP000049855"/>
    </source>
</evidence>
<feature type="signal peptide" evidence="1">
    <location>
        <begin position="1"/>
        <end position="24"/>
    </location>
</feature>
<dbReference type="PROSITE" id="PS51257">
    <property type="entry name" value="PROKAR_LIPOPROTEIN"/>
    <property type="match status" value="1"/>
</dbReference>
<accession>A0A0U1L3E8</accession>
<evidence type="ECO:0000256" key="1">
    <source>
        <dbReference type="SAM" id="SignalP"/>
    </source>
</evidence>
<sequence>MIKKITSIYLIVMMLLAVSGCANKGVTPPQESAKQQVGQDAVAAEKAVMYNYNALLQKKDVTVPELIKYIDENIGSISQAGASSMIIGLEKVQKEKLPKLQDKFGDSEAVPKALTKIYANGLTSQAISSIENQETKDLLFDAQSNGFKIETAEGMYFPVIDYSAYKKYRNAVTQDITAYIDIMAVESDKTPIKDAALMISWSEIIKRAQEQERYIKDYGNSAKVEDMKQLLKRYTVFAMYGANNTPLFSYDTKQMIPEAKKTYLETGFDANKGSFSKVMNEYLAVLKKNYYKLTPEVQEYRNKASEEIR</sequence>
<reference evidence="3" key="1">
    <citation type="submission" date="2015-03" db="EMBL/GenBank/DDBJ databases">
        <authorList>
            <person name="Nijsse Bart"/>
        </authorList>
    </citation>
    <scope>NUCLEOTIDE SEQUENCE [LARGE SCALE GENOMIC DNA]</scope>
</reference>
<evidence type="ECO:0008006" key="4">
    <source>
        <dbReference type="Google" id="ProtNLM"/>
    </source>
</evidence>
<evidence type="ECO:0000313" key="2">
    <source>
        <dbReference type="EMBL" id="CQR73434.1"/>
    </source>
</evidence>
<dbReference type="RefSeq" id="WP_021168208.1">
    <property type="nucleotide sequence ID" value="NZ_CTRP01000012.1"/>
</dbReference>
<dbReference type="Proteomes" id="UP000049855">
    <property type="component" value="Unassembled WGS sequence"/>
</dbReference>
<dbReference type="EMBL" id="CTRP01000012">
    <property type="protein sequence ID" value="CQR73434.1"/>
    <property type="molecule type" value="Genomic_DNA"/>
</dbReference>
<dbReference type="AlphaFoldDB" id="A0A0U1L3E8"/>
<keyword evidence="3" id="KW-1185">Reference proteome</keyword>
<feature type="chain" id="PRO_5006710733" description="Lipoprotein" evidence="1">
    <location>
        <begin position="25"/>
        <end position="309"/>
    </location>
</feature>
<keyword evidence="1" id="KW-0732">Signal</keyword>
<proteinExistence type="predicted"/>
<name>A0A0U1L3E8_9FIRM</name>